<evidence type="ECO:0000313" key="2">
    <source>
        <dbReference type="Proteomes" id="UP000195573"/>
    </source>
</evidence>
<evidence type="ECO:0000313" key="1">
    <source>
        <dbReference type="EMBL" id="ART74637.1"/>
    </source>
</evidence>
<organism evidence="1 2">
    <name type="scientific">Sutcliffiella horikoshii</name>
    <dbReference type="NCBI Taxonomy" id="79883"/>
    <lineage>
        <taxon>Bacteria</taxon>
        <taxon>Bacillati</taxon>
        <taxon>Bacillota</taxon>
        <taxon>Bacilli</taxon>
        <taxon>Bacillales</taxon>
        <taxon>Bacillaceae</taxon>
        <taxon>Sutcliffiella</taxon>
    </lineage>
</organism>
<accession>A0ABM6KDT7</accession>
<dbReference type="EMBL" id="CP020880">
    <property type="protein sequence ID" value="ART74637.1"/>
    <property type="molecule type" value="Genomic_DNA"/>
</dbReference>
<reference evidence="1 2" key="1">
    <citation type="submission" date="2017-04" db="EMBL/GenBank/DDBJ databases">
        <title>Complete Genome Sequence of the Bacillus horikoshii 20a strain from Cuatro Cienegas, Coahuila, Mexico.</title>
        <authorList>
            <person name="Zarza E."/>
            <person name="Alcaraz L.D."/>
            <person name="Aguilar-Salinas B."/>
            <person name="Islas A."/>
            <person name="Olmedo-Alvarez G."/>
        </authorList>
    </citation>
    <scope>NUCLEOTIDE SEQUENCE [LARGE SCALE GENOMIC DNA]</scope>
    <source>
        <strain evidence="1 2">20a</strain>
    </source>
</reference>
<sequence>MREASLQETLPSTFTLHKGRTKTKPHRMTVFSERLSIEFFRKVLYILHIVKDSQGQIGG</sequence>
<gene>
    <name evidence="1" type="ORF">B4U37_00495</name>
</gene>
<dbReference type="Proteomes" id="UP000195573">
    <property type="component" value="Chromosome"/>
</dbReference>
<name>A0ABM6KDT7_9BACI</name>
<protein>
    <submittedName>
        <fullName evidence="1">Uncharacterized protein</fullName>
    </submittedName>
</protein>
<proteinExistence type="predicted"/>
<keyword evidence="2" id="KW-1185">Reference proteome</keyword>